<dbReference type="Proteomes" id="UP000588017">
    <property type="component" value="Unassembled WGS sequence"/>
</dbReference>
<sequence length="84" mass="9339">MATTREVLRRKRQEEAWSAHMERIRAAEARGEPWPEWRPEEGVGVAGGAMPPGELRSSTVFGGKLMVETTEGTFVQGAEGWVRV</sequence>
<organism evidence="2 3">
    <name type="scientific">Chelatococcus composti</name>
    <dbReference type="NCBI Taxonomy" id="1743235"/>
    <lineage>
        <taxon>Bacteria</taxon>
        <taxon>Pseudomonadati</taxon>
        <taxon>Pseudomonadota</taxon>
        <taxon>Alphaproteobacteria</taxon>
        <taxon>Hyphomicrobiales</taxon>
        <taxon>Chelatococcaceae</taxon>
        <taxon>Chelatococcus</taxon>
    </lineage>
</organism>
<reference evidence="2 3" key="1">
    <citation type="submission" date="2020-08" db="EMBL/GenBank/DDBJ databases">
        <title>Genomic Encyclopedia of Type Strains, Phase IV (KMG-IV): sequencing the most valuable type-strain genomes for metagenomic binning, comparative biology and taxonomic classification.</title>
        <authorList>
            <person name="Goeker M."/>
        </authorList>
    </citation>
    <scope>NUCLEOTIDE SEQUENCE [LARGE SCALE GENOMIC DNA]</scope>
    <source>
        <strain evidence="2 3">DSM 101465</strain>
    </source>
</reference>
<accession>A0A841K6Q0</accession>
<evidence type="ECO:0000313" key="2">
    <source>
        <dbReference type="EMBL" id="MBB6167132.1"/>
    </source>
</evidence>
<dbReference type="AlphaFoldDB" id="A0A841K6Q0"/>
<feature type="compositionally biased region" description="Basic and acidic residues" evidence="1">
    <location>
        <begin position="28"/>
        <end position="41"/>
    </location>
</feature>
<name>A0A841K6Q0_9HYPH</name>
<keyword evidence="3" id="KW-1185">Reference proteome</keyword>
<dbReference type="RefSeq" id="WP_183332415.1">
    <property type="nucleotide sequence ID" value="NZ_BMHX01000002.1"/>
</dbReference>
<evidence type="ECO:0000313" key="3">
    <source>
        <dbReference type="Proteomes" id="UP000588017"/>
    </source>
</evidence>
<proteinExistence type="predicted"/>
<comment type="caution">
    <text evidence="2">The sequence shown here is derived from an EMBL/GenBank/DDBJ whole genome shotgun (WGS) entry which is preliminary data.</text>
</comment>
<gene>
    <name evidence="2" type="ORF">HNQ73_000750</name>
</gene>
<evidence type="ECO:0000256" key="1">
    <source>
        <dbReference type="SAM" id="MobiDB-lite"/>
    </source>
</evidence>
<dbReference type="EMBL" id="JACHEH010000002">
    <property type="protein sequence ID" value="MBB6167132.1"/>
    <property type="molecule type" value="Genomic_DNA"/>
</dbReference>
<feature type="region of interest" description="Disordered" evidence="1">
    <location>
        <begin position="28"/>
        <end position="53"/>
    </location>
</feature>
<protein>
    <submittedName>
        <fullName evidence="2">Uncharacterized protein</fullName>
    </submittedName>
</protein>